<evidence type="ECO:0000256" key="8">
    <source>
        <dbReference type="ARBA" id="ARBA00022840"/>
    </source>
</evidence>
<proteinExistence type="inferred from homology"/>
<dbReference type="PANTHER" id="PTHR10344:SF1">
    <property type="entry name" value="THYMIDYLATE KINASE"/>
    <property type="match status" value="1"/>
</dbReference>
<dbReference type="EMBL" id="JAPWTJ010000460">
    <property type="protein sequence ID" value="KAJ8978249.1"/>
    <property type="molecule type" value="Genomic_DNA"/>
</dbReference>
<dbReference type="PROSITE" id="PS01331">
    <property type="entry name" value="THYMIDYLATE_KINASE"/>
    <property type="match status" value="1"/>
</dbReference>
<dbReference type="SUPFAM" id="SSF52540">
    <property type="entry name" value="P-loop containing nucleoside triphosphate hydrolases"/>
    <property type="match status" value="1"/>
</dbReference>
<dbReference type="PANTHER" id="PTHR10344">
    <property type="entry name" value="THYMIDYLATE KINASE"/>
    <property type="match status" value="1"/>
</dbReference>
<dbReference type="Gene3D" id="3.40.50.300">
    <property type="entry name" value="P-loop containing nucleotide triphosphate hydrolases"/>
    <property type="match status" value="1"/>
</dbReference>
<keyword evidence="6" id="KW-0547">Nucleotide-binding</keyword>
<gene>
    <name evidence="10" type="ORF">NQ317_012605</name>
</gene>
<evidence type="ECO:0000256" key="1">
    <source>
        <dbReference type="ARBA" id="ARBA00004992"/>
    </source>
</evidence>
<evidence type="ECO:0000259" key="9">
    <source>
        <dbReference type="Pfam" id="PF02223"/>
    </source>
</evidence>
<evidence type="ECO:0000256" key="4">
    <source>
        <dbReference type="ARBA" id="ARBA00022679"/>
    </source>
</evidence>
<keyword evidence="11" id="KW-1185">Reference proteome</keyword>
<dbReference type="HAMAP" id="MF_00165">
    <property type="entry name" value="Thymidylate_kinase"/>
    <property type="match status" value="1"/>
</dbReference>
<keyword evidence="7" id="KW-0418">Kinase</keyword>
<evidence type="ECO:0000313" key="10">
    <source>
        <dbReference type="EMBL" id="KAJ8978249.1"/>
    </source>
</evidence>
<name>A0ABQ9JKU8_9CUCU</name>
<protein>
    <recommendedName>
        <fullName evidence="3">dTMP kinase</fullName>
        <ecNumber evidence="3">2.7.4.9</ecNumber>
    </recommendedName>
</protein>
<comment type="pathway">
    <text evidence="1">Pyrimidine metabolism; dTTP biosynthesis.</text>
</comment>
<dbReference type="InterPro" id="IPR018095">
    <property type="entry name" value="Thymidylate_kin_CS"/>
</dbReference>
<dbReference type="InterPro" id="IPR018094">
    <property type="entry name" value="Thymidylate_kinase"/>
</dbReference>
<keyword evidence="4" id="KW-0808">Transferase</keyword>
<dbReference type="InterPro" id="IPR027417">
    <property type="entry name" value="P-loop_NTPase"/>
</dbReference>
<dbReference type="Proteomes" id="UP001162164">
    <property type="component" value="Unassembled WGS sequence"/>
</dbReference>
<evidence type="ECO:0000256" key="3">
    <source>
        <dbReference type="ARBA" id="ARBA00012980"/>
    </source>
</evidence>
<keyword evidence="5" id="KW-0545">Nucleotide biosynthesis</keyword>
<sequence length="301" mass="34739">MLKSEVMTQISAYTTQPALHKRANWGFDGCELHLNAIETQKKHKRKWANVIVSVLLALNDLIFEQERVSIEKSAIMGRIKRGALIVFEGVDRSGKSTQCKKLVESLKKQNVKAHFMAFPDRTTSTGKLIDEYLRNKDCKVNDHAMHLLFSANRWENVDKMKAFLNDGITLIVDRYSYSGIAYSAAKKNMEIDWCKQPENGLPKPDKVLFLMVNQEEIMLRPDFGNERYENREIQKKVFEVYQQLFKENDNFESIDSARSIEDVQVEVLKKTLETIKSVENLPLSTLDFSKNKKYSVGSEVF</sequence>
<accession>A0ABQ9JKU8</accession>
<organism evidence="10 11">
    <name type="scientific">Molorchus minor</name>
    <dbReference type="NCBI Taxonomy" id="1323400"/>
    <lineage>
        <taxon>Eukaryota</taxon>
        <taxon>Metazoa</taxon>
        <taxon>Ecdysozoa</taxon>
        <taxon>Arthropoda</taxon>
        <taxon>Hexapoda</taxon>
        <taxon>Insecta</taxon>
        <taxon>Pterygota</taxon>
        <taxon>Neoptera</taxon>
        <taxon>Endopterygota</taxon>
        <taxon>Coleoptera</taxon>
        <taxon>Polyphaga</taxon>
        <taxon>Cucujiformia</taxon>
        <taxon>Chrysomeloidea</taxon>
        <taxon>Cerambycidae</taxon>
        <taxon>Lamiinae</taxon>
        <taxon>Monochamini</taxon>
        <taxon>Molorchus</taxon>
    </lineage>
</organism>
<evidence type="ECO:0000256" key="2">
    <source>
        <dbReference type="ARBA" id="ARBA00009776"/>
    </source>
</evidence>
<reference evidence="10" key="1">
    <citation type="journal article" date="2023" name="Insect Mol. Biol.">
        <title>Genome sequencing provides insights into the evolution of gene families encoding plant cell wall-degrading enzymes in longhorned beetles.</title>
        <authorList>
            <person name="Shin N.R."/>
            <person name="Okamura Y."/>
            <person name="Kirsch R."/>
            <person name="Pauchet Y."/>
        </authorList>
    </citation>
    <scope>NUCLEOTIDE SEQUENCE</scope>
    <source>
        <strain evidence="10">MMC_N1</strain>
    </source>
</reference>
<evidence type="ECO:0000256" key="7">
    <source>
        <dbReference type="ARBA" id="ARBA00022777"/>
    </source>
</evidence>
<comment type="caution">
    <text evidence="10">The sequence shown here is derived from an EMBL/GenBank/DDBJ whole genome shotgun (WGS) entry which is preliminary data.</text>
</comment>
<feature type="domain" description="Thymidylate kinase-like" evidence="9">
    <location>
        <begin position="87"/>
        <end position="266"/>
    </location>
</feature>
<keyword evidence="8" id="KW-0067">ATP-binding</keyword>
<dbReference type="InterPro" id="IPR039430">
    <property type="entry name" value="Thymidylate_kin-like_dom"/>
</dbReference>
<dbReference type="CDD" id="cd01672">
    <property type="entry name" value="TMPK"/>
    <property type="match status" value="1"/>
</dbReference>
<dbReference type="EC" id="2.7.4.9" evidence="3"/>
<evidence type="ECO:0000313" key="11">
    <source>
        <dbReference type="Proteomes" id="UP001162164"/>
    </source>
</evidence>
<evidence type="ECO:0000256" key="6">
    <source>
        <dbReference type="ARBA" id="ARBA00022741"/>
    </source>
</evidence>
<evidence type="ECO:0000256" key="5">
    <source>
        <dbReference type="ARBA" id="ARBA00022727"/>
    </source>
</evidence>
<dbReference type="NCBIfam" id="TIGR00041">
    <property type="entry name" value="DTMP_kinase"/>
    <property type="match status" value="1"/>
</dbReference>
<dbReference type="Pfam" id="PF02223">
    <property type="entry name" value="Thymidylate_kin"/>
    <property type="match status" value="1"/>
</dbReference>
<comment type="similarity">
    <text evidence="2">Belongs to the thymidylate kinase family.</text>
</comment>